<dbReference type="Gene3D" id="3.40.50.1220">
    <property type="entry name" value="TPP-binding domain"/>
    <property type="match status" value="1"/>
</dbReference>
<dbReference type="GO" id="GO:0033539">
    <property type="term" value="P:fatty acid beta-oxidation using acyl-CoA dehydrogenase"/>
    <property type="evidence" value="ECO:0007669"/>
    <property type="project" value="TreeGrafter"/>
</dbReference>
<reference evidence="1" key="1">
    <citation type="submission" date="2013-08" db="EMBL/GenBank/DDBJ databases">
        <authorList>
            <person name="Mendez C."/>
            <person name="Richter M."/>
            <person name="Ferrer M."/>
            <person name="Sanchez J."/>
        </authorList>
    </citation>
    <scope>NUCLEOTIDE SEQUENCE</scope>
</reference>
<sequence length="83" mass="8587">GLTGLSIRPRLYVALGLSGKFNHMIGVRGANCVLAINCDPDAPVFEAADIGIVGDWQEVVPKLVAKLTDAARVGTATTPEPAS</sequence>
<dbReference type="PANTHER" id="PTHR43153">
    <property type="entry name" value="ELECTRON TRANSFER FLAVOPROTEIN ALPHA"/>
    <property type="match status" value="1"/>
</dbReference>
<dbReference type="InterPro" id="IPR001308">
    <property type="entry name" value="ETF_a/FixB"/>
</dbReference>
<name>T0Z162_9ZZZZ</name>
<reference evidence="1" key="2">
    <citation type="journal article" date="2014" name="ISME J.">
        <title>Microbial stratification in low pH oxic and suboxic macroscopic growths along an acid mine drainage.</title>
        <authorList>
            <person name="Mendez-Garcia C."/>
            <person name="Mesa V."/>
            <person name="Sprenger R.R."/>
            <person name="Richter M."/>
            <person name="Diez M.S."/>
            <person name="Solano J."/>
            <person name="Bargiela R."/>
            <person name="Golyshina O.V."/>
            <person name="Manteca A."/>
            <person name="Ramos J.L."/>
            <person name="Gallego J.R."/>
            <person name="Llorente I."/>
            <person name="Martins Dos Santos V.A."/>
            <person name="Jensen O.N."/>
            <person name="Pelaez A.I."/>
            <person name="Sanchez J."/>
            <person name="Ferrer M."/>
        </authorList>
    </citation>
    <scope>NUCLEOTIDE SEQUENCE</scope>
</reference>
<protein>
    <submittedName>
        <fullName evidence="1">Electron transfer flavoprotein alpha subunit</fullName>
    </submittedName>
</protein>
<dbReference type="EMBL" id="AUZZ01008123">
    <property type="protein sequence ID" value="EQD39013.1"/>
    <property type="molecule type" value="Genomic_DNA"/>
</dbReference>
<dbReference type="InterPro" id="IPR029035">
    <property type="entry name" value="DHS-like_NAD/FAD-binding_dom"/>
</dbReference>
<organism evidence="1">
    <name type="scientific">mine drainage metagenome</name>
    <dbReference type="NCBI Taxonomy" id="410659"/>
    <lineage>
        <taxon>unclassified sequences</taxon>
        <taxon>metagenomes</taxon>
        <taxon>ecological metagenomes</taxon>
    </lineage>
</organism>
<evidence type="ECO:0000313" key="1">
    <source>
        <dbReference type="EMBL" id="EQD39013.1"/>
    </source>
</evidence>
<dbReference type="GO" id="GO:0009055">
    <property type="term" value="F:electron transfer activity"/>
    <property type="evidence" value="ECO:0007669"/>
    <property type="project" value="InterPro"/>
</dbReference>
<dbReference type="AlphaFoldDB" id="T0Z162"/>
<feature type="non-terminal residue" evidence="1">
    <location>
        <position position="1"/>
    </location>
</feature>
<dbReference type="PANTHER" id="PTHR43153:SF1">
    <property type="entry name" value="ELECTRON TRANSFER FLAVOPROTEIN SUBUNIT ALPHA, MITOCHONDRIAL"/>
    <property type="match status" value="1"/>
</dbReference>
<proteinExistence type="predicted"/>
<dbReference type="GO" id="GO:0050660">
    <property type="term" value="F:flavin adenine dinucleotide binding"/>
    <property type="evidence" value="ECO:0007669"/>
    <property type="project" value="InterPro"/>
</dbReference>
<comment type="caution">
    <text evidence="1">The sequence shown here is derived from an EMBL/GenBank/DDBJ whole genome shotgun (WGS) entry which is preliminary data.</text>
</comment>
<accession>T0Z162</accession>
<gene>
    <name evidence="1" type="ORF">B2A_11272</name>
</gene>
<dbReference type="SUPFAM" id="SSF52467">
    <property type="entry name" value="DHS-like NAD/FAD-binding domain"/>
    <property type="match status" value="1"/>
</dbReference>